<dbReference type="EC" id="2.4.1.1" evidence="4"/>
<evidence type="ECO:0000256" key="11">
    <source>
        <dbReference type="PIRSR" id="PIRSR000460-1"/>
    </source>
</evidence>
<name>A0AAN0K823_9ACTN</name>
<dbReference type="InterPro" id="IPR011834">
    <property type="entry name" value="Agluc_phsphrylas"/>
</dbReference>
<dbReference type="Proteomes" id="UP001431656">
    <property type="component" value="Chromosome"/>
</dbReference>
<keyword evidence="8 11" id="KW-0663">Pyridoxal phosphate</keyword>
<dbReference type="Gene3D" id="3.40.50.2000">
    <property type="entry name" value="Glycogen Phosphorylase B"/>
    <property type="match status" value="3"/>
</dbReference>
<evidence type="ECO:0000256" key="5">
    <source>
        <dbReference type="ARBA" id="ARBA00022533"/>
    </source>
</evidence>
<protein>
    <recommendedName>
        <fullName evidence="4">glycogen phosphorylase</fullName>
        <ecNumber evidence="4">2.4.1.1</ecNumber>
    </recommendedName>
</protein>
<keyword evidence="9" id="KW-0119">Carbohydrate metabolism</keyword>
<feature type="modified residue" description="N6-(pyridoxal phosphate)lysine" evidence="11">
    <location>
        <position position="596"/>
    </location>
</feature>
<dbReference type="Pfam" id="PF11897">
    <property type="entry name" value="DUF3417"/>
    <property type="match status" value="1"/>
</dbReference>
<dbReference type="SUPFAM" id="SSF53756">
    <property type="entry name" value="UDP-Glycosyltransferase/glycogen phosphorylase"/>
    <property type="match status" value="1"/>
</dbReference>
<comment type="catalytic activity">
    <reaction evidence="1">
        <text>[(1-&gt;4)-alpha-D-glucosyl](n) + phosphate = [(1-&gt;4)-alpha-D-glucosyl](n-1) + alpha-D-glucose 1-phosphate</text>
        <dbReference type="Rhea" id="RHEA:41732"/>
        <dbReference type="Rhea" id="RHEA-COMP:9584"/>
        <dbReference type="Rhea" id="RHEA-COMP:9586"/>
        <dbReference type="ChEBI" id="CHEBI:15444"/>
        <dbReference type="ChEBI" id="CHEBI:43474"/>
        <dbReference type="ChEBI" id="CHEBI:58601"/>
        <dbReference type="EC" id="2.4.1.1"/>
    </reaction>
</comment>
<keyword evidence="6" id="KW-0328">Glycosyltransferase</keyword>
<accession>A0AAN0K823</accession>
<dbReference type="Pfam" id="PF00343">
    <property type="entry name" value="Phosphorylase"/>
    <property type="match status" value="1"/>
</dbReference>
<evidence type="ECO:0000256" key="10">
    <source>
        <dbReference type="ARBA" id="ARBA00025174"/>
    </source>
</evidence>
<feature type="domain" description="DUF3417" evidence="12">
    <location>
        <begin position="2"/>
        <end position="112"/>
    </location>
</feature>
<dbReference type="GO" id="GO:0008184">
    <property type="term" value="F:glycogen phosphorylase activity"/>
    <property type="evidence" value="ECO:0007669"/>
    <property type="project" value="InterPro"/>
</dbReference>
<keyword evidence="7" id="KW-0808">Transferase</keyword>
<dbReference type="InterPro" id="IPR035090">
    <property type="entry name" value="Pyridoxal_P_attach_site"/>
</dbReference>
<evidence type="ECO:0000313" key="14">
    <source>
        <dbReference type="Proteomes" id="UP001431656"/>
    </source>
</evidence>
<reference evidence="13" key="1">
    <citation type="journal article" date="2024" name="Int. J. Syst. Evol. Microbiol.">
        <title>Brooklawnia propionicigenes sp. nov., a facultatively anaerobic, propionate-producing bacterium isolated from a methanogenic reactor treating waste from cattle farms.</title>
        <authorList>
            <person name="Akita Y."/>
            <person name="Ueki A."/>
            <person name="Tonouchi A."/>
            <person name="Sugawara Y."/>
            <person name="Honma S."/>
            <person name="Kaku N."/>
            <person name="Ueki K."/>
        </authorList>
    </citation>
    <scope>NUCLEOTIDE SEQUENCE</scope>
    <source>
        <strain evidence="13">SH051</strain>
    </source>
</reference>
<comment type="similarity">
    <text evidence="3">Belongs to the glycogen phosphorylase family.</text>
</comment>
<evidence type="ECO:0000256" key="7">
    <source>
        <dbReference type="ARBA" id="ARBA00022679"/>
    </source>
</evidence>
<dbReference type="PIRSF" id="PIRSF000460">
    <property type="entry name" value="Pprylas_GlgP"/>
    <property type="match status" value="1"/>
</dbReference>
<gene>
    <name evidence="13" type="ORF">brsh051_28080</name>
</gene>
<dbReference type="PROSITE" id="PS00102">
    <property type="entry name" value="PHOSPHORYLASE"/>
    <property type="match status" value="1"/>
</dbReference>
<evidence type="ECO:0000313" key="13">
    <source>
        <dbReference type="EMBL" id="BEH03527.1"/>
    </source>
</evidence>
<evidence type="ECO:0000256" key="8">
    <source>
        <dbReference type="ARBA" id="ARBA00022898"/>
    </source>
</evidence>
<dbReference type="AlphaFoldDB" id="A0AAN0K823"/>
<evidence type="ECO:0000256" key="2">
    <source>
        <dbReference type="ARBA" id="ARBA00001933"/>
    </source>
</evidence>
<dbReference type="GO" id="GO:0030170">
    <property type="term" value="F:pyridoxal phosphate binding"/>
    <property type="evidence" value="ECO:0007669"/>
    <property type="project" value="InterPro"/>
</dbReference>
<keyword evidence="5" id="KW-0021">Allosteric enzyme</keyword>
<dbReference type="RefSeq" id="WP_286266106.1">
    <property type="nucleotide sequence ID" value="NZ_AP028056.1"/>
</dbReference>
<evidence type="ECO:0000256" key="9">
    <source>
        <dbReference type="ARBA" id="ARBA00023277"/>
    </source>
</evidence>
<comment type="function">
    <text evidence="10">Phosphorylase is an important allosteric enzyme in carbohydrate metabolism. Enzymes from different sources differ in their regulatory mechanisms and in their natural substrates. However, all known phosphorylases share catalytic and structural properties.</text>
</comment>
<dbReference type="PANTHER" id="PTHR42655">
    <property type="entry name" value="GLYCOGEN PHOSPHORYLASE"/>
    <property type="match status" value="1"/>
</dbReference>
<dbReference type="InterPro" id="IPR024517">
    <property type="entry name" value="Glycogen_phosphorylase_DUF3417"/>
</dbReference>
<dbReference type="NCBIfam" id="TIGR02094">
    <property type="entry name" value="more_P_ylases"/>
    <property type="match status" value="1"/>
</dbReference>
<organism evidence="13 14">
    <name type="scientific">Brooklawnia propionicigenes</name>
    <dbReference type="NCBI Taxonomy" id="3041175"/>
    <lineage>
        <taxon>Bacteria</taxon>
        <taxon>Bacillati</taxon>
        <taxon>Actinomycetota</taxon>
        <taxon>Actinomycetes</taxon>
        <taxon>Propionibacteriales</taxon>
        <taxon>Propionibacteriaceae</taxon>
        <taxon>Brooklawnia</taxon>
    </lineage>
</organism>
<evidence type="ECO:0000256" key="3">
    <source>
        <dbReference type="ARBA" id="ARBA00006047"/>
    </source>
</evidence>
<evidence type="ECO:0000256" key="1">
    <source>
        <dbReference type="ARBA" id="ARBA00001275"/>
    </source>
</evidence>
<dbReference type="PANTHER" id="PTHR42655:SF1">
    <property type="entry name" value="GLYCOGEN PHOSPHORYLASE"/>
    <property type="match status" value="1"/>
</dbReference>
<evidence type="ECO:0000256" key="6">
    <source>
        <dbReference type="ARBA" id="ARBA00022676"/>
    </source>
</evidence>
<proteinExistence type="inferred from homology"/>
<dbReference type="EMBL" id="AP028056">
    <property type="protein sequence ID" value="BEH03527.1"/>
    <property type="molecule type" value="Genomic_DNA"/>
</dbReference>
<dbReference type="InterPro" id="IPR000811">
    <property type="entry name" value="Glyco_trans_35"/>
</dbReference>
<dbReference type="InterPro" id="IPR052182">
    <property type="entry name" value="Glycogen/Maltodextrin_Phosph"/>
</dbReference>
<evidence type="ECO:0000259" key="12">
    <source>
        <dbReference type="Pfam" id="PF11897"/>
    </source>
</evidence>
<dbReference type="GO" id="GO:0005975">
    <property type="term" value="P:carbohydrate metabolic process"/>
    <property type="evidence" value="ECO:0007669"/>
    <property type="project" value="InterPro"/>
</dbReference>
<keyword evidence="14" id="KW-1185">Reference proteome</keyword>
<sequence length="841" mass="92800">MLPEALRPLGDLARNLRWSWHPDTQEVFRAVDPDLWMSTGGDPLQMLFQVSPERLDVLARDRRFVRNLELVRNDLTEYLTGERWYQTWAANNAQAPEAIGYFSAEFGISKVLPQYSGGLGILAGDHLKAASDLGVPLIGVGLLYHHGYFIQSLNTSGWQQERYPLLDPNELPITLLTDADGSPVMIKIDVQGLLVHAQLWVASVGRVPLVLMDTNLEINNERERLITDKLYGGGTDHRLAQEVLLGIGGVRAIREFCRVTGHALPTVFHANEGHAVFMGLERIRERMINENETFDSAVEQVRAGMLFTTHTPVPAGIDRFGMDQVRSQFASFAPLPIDRILGLGAENFPGGDPSRFNMAVMGLRLSQRANGVSELHGEVSRQMFQPLWPGFDVSEVPIGSVTNGVHGHTWMHPELQKILESPLDDAEGILDGWDWNALDRVDDTDIWTLKRQMRGQMISMARERLAASAAARGMTSDWVATALNPHTLTIGFARRGASYKRLTLMLSQPDRLKALLNDPETPIQIVIAGKAHPADDIGKGLIQEMVQFADQEDVRGKIVFLPDYDISLAKPLYPGCDVWLNNPLRPLEACGTSGMKAAMNMAFNLSIRDGWWDEWYDPEYGWAIPSMELLGNQAERDAAEAEALYELIEREIVPMFYTRDANGIPLAWVAMMRSTLSGLGPKVRATRMVRDYVTEYYAPSAASAARVADNGTAEELAAWKQKVRAAWPGVEVVRVESRLPETVEVGSSHVIEATVRLNGLAPADVAVELVSGEVDATDELRNVQISRFELAAGSDPAAESVLFTLTDVSKAAGLIGYTVRVVPDNPLLASMAEMGLAAVAE</sequence>
<dbReference type="KEGG" id="broo:brsh051_28080"/>
<comment type="cofactor">
    <cofactor evidence="2">
        <name>pyridoxal 5'-phosphate</name>
        <dbReference type="ChEBI" id="CHEBI:597326"/>
    </cofactor>
</comment>
<evidence type="ECO:0000256" key="4">
    <source>
        <dbReference type="ARBA" id="ARBA00012591"/>
    </source>
</evidence>